<dbReference type="InterPro" id="IPR037066">
    <property type="entry name" value="Plug_dom_sf"/>
</dbReference>
<keyword evidence="5 12" id="KW-0732">Signal</keyword>
<accession>A0ABT5XML8</accession>
<dbReference type="Pfam" id="PF00593">
    <property type="entry name" value="TonB_dep_Rec_b-barrel"/>
    <property type="match status" value="1"/>
</dbReference>
<dbReference type="SUPFAM" id="SSF56935">
    <property type="entry name" value="Porins"/>
    <property type="match status" value="1"/>
</dbReference>
<protein>
    <submittedName>
        <fullName evidence="15">TonB-dependent receptor</fullName>
    </submittedName>
</protein>
<dbReference type="PROSITE" id="PS52016">
    <property type="entry name" value="TONB_DEPENDENT_REC_3"/>
    <property type="match status" value="1"/>
</dbReference>
<evidence type="ECO:0000259" key="14">
    <source>
        <dbReference type="Pfam" id="PF07715"/>
    </source>
</evidence>
<feature type="domain" description="TonB-dependent receptor-like beta-barrel" evidence="13">
    <location>
        <begin position="277"/>
        <end position="784"/>
    </location>
</feature>
<evidence type="ECO:0000256" key="6">
    <source>
        <dbReference type="ARBA" id="ARBA00023077"/>
    </source>
</evidence>
<keyword evidence="9 10" id="KW-0998">Cell outer membrane</keyword>
<dbReference type="Pfam" id="PF07715">
    <property type="entry name" value="Plug"/>
    <property type="match status" value="1"/>
</dbReference>
<dbReference type="EMBL" id="JARFVA010000002">
    <property type="protein sequence ID" value="MDF0707128.1"/>
    <property type="molecule type" value="Genomic_DNA"/>
</dbReference>
<keyword evidence="16" id="KW-1185">Reference proteome</keyword>
<evidence type="ECO:0000256" key="1">
    <source>
        <dbReference type="ARBA" id="ARBA00004571"/>
    </source>
</evidence>
<dbReference type="Gene3D" id="2.170.130.10">
    <property type="entry name" value="TonB-dependent receptor, plug domain"/>
    <property type="match status" value="1"/>
</dbReference>
<evidence type="ECO:0000256" key="9">
    <source>
        <dbReference type="ARBA" id="ARBA00023237"/>
    </source>
</evidence>
<reference evidence="15 16" key="1">
    <citation type="submission" date="2023-03" db="EMBL/GenBank/DDBJ databases">
        <title>Muricauda XX sp. nov. and Muricauda XXX sp. nov., two novel species isolated from Okinawa Trough.</title>
        <authorList>
            <person name="Cao W."/>
            <person name="Deng X."/>
        </authorList>
    </citation>
    <scope>NUCLEOTIDE SEQUENCE [LARGE SCALE GENOMIC DNA]</scope>
    <source>
        <strain evidence="15 16">81s02</strain>
    </source>
</reference>
<evidence type="ECO:0000256" key="10">
    <source>
        <dbReference type="PROSITE-ProRule" id="PRU01360"/>
    </source>
</evidence>
<dbReference type="Proteomes" id="UP001217083">
    <property type="component" value="Unassembled WGS sequence"/>
</dbReference>
<keyword evidence="8 15" id="KW-0675">Receptor</keyword>
<keyword evidence="6 11" id="KW-0798">TonB box</keyword>
<evidence type="ECO:0000256" key="5">
    <source>
        <dbReference type="ARBA" id="ARBA00022729"/>
    </source>
</evidence>
<sequence length="812" mass="91880">MQYLLKMQSLKPTLTLILFFVSLTFYAQEVTVLDADTGIPVDNIAIFNKDQSKSTLTDAAGRTELDIFSENEKITFKHISYEPYTTTKAQIERRGNRVYLHLKTEELQEVVMSVSKWEQQKKHIPQKIETFDARNIAFSNPQTSADLLQNSGKVFVQKSQLGGGSPMIRGFATNRILLSVDGVRMNNAIFRGGNLQNVISIDPFTIKKTEVTFGPGSVIYGSDAIGGVMNFYTQKPHFSYADSLAFSGNVNYRYASANNENTAHLDFNFGKQKWASYTSFTYNSFDDLKMGEHGPDSYLRPNYVIQRDGSDVIVANDDPKKQISSGYNQVNFLQKFTYKPNNVWNYDLGLYYSETSNYPRYDRLIRPSRDGEGLRSAEWYYGPQKWFMGNFQVTKKGKNKFYDGVKLTTAYQFFEESRHDRGFQDVELFSTREKVDALSVNLDFENKKIGALNLYYGTEYVFNKVNSEGSMRNIETDQEEQTASRYPDGATWQTLAGYINGEYQVKPNLTLLSGIRYSQVWVDATFDTTFYPFPFDEADIMTGALTGSLGLSWFPRSDLQVTLNGSTGFRAPNIDDIGKIFDSEPGSVVVPNPDLEPEYAYNGELGIRKNFNDVLVLKGATYYTYLVDALVRRDFSFGGQTEIEYNGEPSNVQAIQNAAKAYVYGFEFGLEAYFSDHLSFTSNLTLTEGVEEDDDGTDSPSRHAAPTFGDMHLVWENQKLKADMFLNYNGEVSNDDLALSEQSKTFMYASDSNGNPYSPSWYTLNFRSQYQITNALKATVSLENMTNQRYRMYSSGIAAPGTNLVLGLGYVF</sequence>
<evidence type="ECO:0000256" key="2">
    <source>
        <dbReference type="ARBA" id="ARBA00022448"/>
    </source>
</evidence>
<proteinExistence type="inferred from homology"/>
<evidence type="ECO:0000259" key="13">
    <source>
        <dbReference type="Pfam" id="PF00593"/>
    </source>
</evidence>
<dbReference type="Gene3D" id="2.40.170.20">
    <property type="entry name" value="TonB-dependent receptor, beta-barrel domain"/>
    <property type="match status" value="1"/>
</dbReference>
<dbReference type="SUPFAM" id="SSF49464">
    <property type="entry name" value="Carboxypeptidase regulatory domain-like"/>
    <property type="match status" value="1"/>
</dbReference>
<keyword evidence="2 10" id="KW-0813">Transport</keyword>
<comment type="subcellular location">
    <subcellularLocation>
        <location evidence="1 10">Cell outer membrane</location>
        <topology evidence="1 10">Multi-pass membrane protein</topology>
    </subcellularLocation>
</comment>
<evidence type="ECO:0000256" key="3">
    <source>
        <dbReference type="ARBA" id="ARBA00022452"/>
    </source>
</evidence>
<feature type="domain" description="TonB-dependent receptor plug" evidence="14">
    <location>
        <begin position="121"/>
        <end position="228"/>
    </location>
</feature>
<dbReference type="InterPro" id="IPR008969">
    <property type="entry name" value="CarboxyPept-like_regulatory"/>
</dbReference>
<evidence type="ECO:0000256" key="8">
    <source>
        <dbReference type="ARBA" id="ARBA00023170"/>
    </source>
</evidence>
<dbReference type="InterPro" id="IPR000531">
    <property type="entry name" value="Beta-barrel_TonB"/>
</dbReference>
<feature type="signal peptide" evidence="12">
    <location>
        <begin position="1"/>
        <end position="27"/>
    </location>
</feature>
<dbReference type="InterPro" id="IPR012910">
    <property type="entry name" value="Plug_dom"/>
</dbReference>
<keyword evidence="7 10" id="KW-0472">Membrane</keyword>
<dbReference type="PANTHER" id="PTHR30069:SF29">
    <property type="entry name" value="HEMOGLOBIN AND HEMOGLOBIN-HAPTOGLOBIN-BINDING PROTEIN 1-RELATED"/>
    <property type="match status" value="1"/>
</dbReference>
<dbReference type="PANTHER" id="PTHR30069">
    <property type="entry name" value="TONB-DEPENDENT OUTER MEMBRANE RECEPTOR"/>
    <property type="match status" value="1"/>
</dbReference>
<keyword evidence="4 10" id="KW-0812">Transmembrane</keyword>
<keyword evidence="3 10" id="KW-1134">Transmembrane beta strand</keyword>
<evidence type="ECO:0000256" key="12">
    <source>
        <dbReference type="SAM" id="SignalP"/>
    </source>
</evidence>
<evidence type="ECO:0000256" key="4">
    <source>
        <dbReference type="ARBA" id="ARBA00022692"/>
    </source>
</evidence>
<evidence type="ECO:0000256" key="7">
    <source>
        <dbReference type="ARBA" id="ARBA00023136"/>
    </source>
</evidence>
<evidence type="ECO:0000313" key="15">
    <source>
        <dbReference type="EMBL" id="MDF0707128.1"/>
    </source>
</evidence>
<dbReference type="InterPro" id="IPR039426">
    <property type="entry name" value="TonB-dep_rcpt-like"/>
</dbReference>
<name>A0ABT5XML8_9FLAO</name>
<dbReference type="InterPro" id="IPR036942">
    <property type="entry name" value="Beta-barrel_TonB_sf"/>
</dbReference>
<evidence type="ECO:0000256" key="11">
    <source>
        <dbReference type="RuleBase" id="RU003357"/>
    </source>
</evidence>
<evidence type="ECO:0000313" key="16">
    <source>
        <dbReference type="Proteomes" id="UP001217083"/>
    </source>
</evidence>
<gene>
    <name evidence="15" type="ORF">PY091_07865</name>
</gene>
<comment type="similarity">
    <text evidence="10 11">Belongs to the TonB-dependent receptor family.</text>
</comment>
<feature type="chain" id="PRO_5045328774" evidence="12">
    <location>
        <begin position="28"/>
        <end position="812"/>
    </location>
</feature>
<organism evidence="15 16">
    <name type="scientific">Flagellimonas okinawensis</name>
    <dbReference type="NCBI Taxonomy" id="3031324"/>
    <lineage>
        <taxon>Bacteria</taxon>
        <taxon>Pseudomonadati</taxon>
        <taxon>Bacteroidota</taxon>
        <taxon>Flavobacteriia</taxon>
        <taxon>Flavobacteriales</taxon>
        <taxon>Flavobacteriaceae</taxon>
        <taxon>Flagellimonas</taxon>
    </lineage>
</organism>
<comment type="caution">
    <text evidence="15">The sequence shown here is derived from an EMBL/GenBank/DDBJ whole genome shotgun (WGS) entry which is preliminary data.</text>
</comment>